<evidence type="ECO:0000313" key="2">
    <source>
        <dbReference type="EMBL" id="KAJ7310874.1"/>
    </source>
</evidence>
<keyword evidence="3" id="KW-1185">Reference proteome</keyword>
<evidence type="ECO:0000256" key="1">
    <source>
        <dbReference type="SAM" id="MobiDB-lite"/>
    </source>
</evidence>
<protein>
    <submittedName>
        <fullName evidence="2">Beta-adrenergic receptor kinase 2</fullName>
        <ecNumber evidence="2">2.7.11.15</ecNumber>
    </submittedName>
</protein>
<proteinExistence type="predicted"/>
<dbReference type="AlphaFoldDB" id="A0A9W9Y6J2"/>
<accession>A0A9W9Y6J2</accession>
<keyword evidence="2" id="KW-0675">Receptor</keyword>
<dbReference type="Proteomes" id="UP001163046">
    <property type="component" value="Unassembled WGS sequence"/>
</dbReference>
<name>A0A9W9Y6J2_9CNID</name>
<dbReference type="GO" id="GO:0047696">
    <property type="term" value="F:beta-adrenergic receptor kinase activity"/>
    <property type="evidence" value="ECO:0007669"/>
    <property type="project" value="UniProtKB-EC"/>
</dbReference>
<reference evidence="2" key="1">
    <citation type="submission" date="2023-01" db="EMBL/GenBank/DDBJ databases">
        <title>Genome assembly of the deep-sea coral Lophelia pertusa.</title>
        <authorList>
            <person name="Herrera S."/>
            <person name="Cordes E."/>
        </authorList>
    </citation>
    <scope>NUCLEOTIDE SEQUENCE</scope>
    <source>
        <strain evidence="2">USNM1676648</strain>
        <tissue evidence="2">Polyp</tissue>
    </source>
</reference>
<feature type="region of interest" description="Disordered" evidence="1">
    <location>
        <begin position="100"/>
        <end position="129"/>
    </location>
</feature>
<evidence type="ECO:0000313" key="3">
    <source>
        <dbReference type="Proteomes" id="UP001163046"/>
    </source>
</evidence>
<gene>
    <name evidence="2" type="primary">ADRBK2_2</name>
    <name evidence="2" type="ORF">OS493_040035</name>
</gene>
<dbReference type="EMBL" id="MU828055">
    <property type="protein sequence ID" value="KAJ7310874.1"/>
    <property type="molecule type" value="Genomic_DNA"/>
</dbReference>
<keyword evidence="2" id="KW-0418">Kinase</keyword>
<sequence>MPSLATLNCNQYIQTLSKALLDFASQMPSLLCMENLTGVEEDACQRLSNVSRSAQNIRITGTNILRAETETEFQEWMERESKTVNFPAGAGHECARGARNHEHQSPLHSRNTAKKKNGPRVTVKPAHAFSPPTYHRSLYIHAEETEEVKLDMEQSLLHRATSPRIAQERRT</sequence>
<dbReference type="EC" id="2.7.11.15" evidence="2"/>
<organism evidence="2 3">
    <name type="scientific">Desmophyllum pertusum</name>
    <dbReference type="NCBI Taxonomy" id="174260"/>
    <lineage>
        <taxon>Eukaryota</taxon>
        <taxon>Metazoa</taxon>
        <taxon>Cnidaria</taxon>
        <taxon>Anthozoa</taxon>
        <taxon>Hexacorallia</taxon>
        <taxon>Scleractinia</taxon>
        <taxon>Caryophylliina</taxon>
        <taxon>Caryophylliidae</taxon>
        <taxon>Desmophyllum</taxon>
    </lineage>
</organism>
<keyword evidence="2" id="KW-0808">Transferase</keyword>
<comment type="caution">
    <text evidence="2">The sequence shown here is derived from an EMBL/GenBank/DDBJ whole genome shotgun (WGS) entry which is preliminary data.</text>
</comment>